<dbReference type="Proteomes" id="UP000237105">
    <property type="component" value="Unassembled WGS sequence"/>
</dbReference>
<dbReference type="EMBL" id="JXTB01000031">
    <property type="protein sequence ID" value="PON73869.1"/>
    <property type="molecule type" value="Genomic_DNA"/>
</dbReference>
<feature type="region of interest" description="Disordered" evidence="7">
    <location>
        <begin position="648"/>
        <end position="670"/>
    </location>
</feature>
<feature type="region of interest" description="Disordered" evidence="7">
    <location>
        <begin position="222"/>
        <end position="256"/>
    </location>
</feature>
<sequence length="701" mass="79702">MFNGGVPDQLHQFIASSRPNSVVLPLSSSSSSSYPNSIDIHANYTHESHQLLPLQPHFLHPLLHQVHHKDISHHDEHHKEEDATATAAAAVAAAAAANNLVSDVGLDMMESPRSIPELIPTVDLHHHHHPWSNNEVLALLRVRSNMDNWFPDFTWEHVSRKLAELGFKRSAEKCKEKFEEESSYFDNNNNNHNINNYCTNNYRPLHHHQLSELEQLYHGENQAQHRQNHNTMGAQKDQRVAENPSELDERRGQSLEEVDLDSTRNETVVLVGGISTKDSDEAEKVVEVSKSGNNINKKRKRSSSSHENKKMKFDMFKGFCEEIVKKMMAQQEEMHDKLLENMVKRDQEKVAKEEAWKKQEMDRMNKEVEIMAHEQAMAGDRQASIIDFLNKFTSNSADQTPKPKSTGKDISLTSSSSSSFVLQVQPHDHQQSPIITPTISHLEKIQTTKDNDNINTHDQQPSSSSQNPSTTCNIVSTPPAKQPPATSSSNKTQNPIPINNDKEDLGKRWPRDEVLALINLRCSLYSSGDQPDHHKEGILASSSVKAPLWERISQGMFELGYKRSAKRCKEKWENINKYFRKTKHVNKKRSVDSRTCPYFHQLSTLYNKGTTLVSSSHPHQQGQEISDHNISAMFPPETSQLIIRSDHPVLHDNDDDHHDHHNHDSSSHVVHVADQGERSGNNVIVRNHHQEVVPAGFDFEF</sequence>
<dbReference type="PROSITE" id="PS50090">
    <property type="entry name" value="MYB_LIKE"/>
    <property type="match status" value="2"/>
</dbReference>
<dbReference type="GO" id="GO:0006355">
    <property type="term" value="P:regulation of DNA-templated transcription"/>
    <property type="evidence" value="ECO:0007669"/>
    <property type="project" value="UniProtKB-ARBA"/>
</dbReference>
<evidence type="ECO:0000256" key="6">
    <source>
        <dbReference type="ARBA" id="ARBA00023242"/>
    </source>
</evidence>
<dbReference type="PANTHER" id="PTHR21654:SF61">
    <property type="entry name" value="TRIHELIX TRANSCRIPTION FACTOR GTL2"/>
    <property type="match status" value="1"/>
</dbReference>
<keyword evidence="6" id="KW-0539">Nucleus</keyword>
<gene>
    <name evidence="9" type="ORF">PanWU01x14_054190</name>
</gene>
<evidence type="ECO:0000256" key="5">
    <source>
        <dbReference type="ARBA" id="ARBA00023163"/>
    </source>
</evidence>
<dbReference type="GO" id="GO:0005634">
    <property type="term" value="C:nucleus"/>
    <property type="evidence" value="ECO:0007669"/>
    <property type="project" value="UniProtKB-SubCell"/>
</dbReference>
<evidence type="ECO:0000256" key="2">
    <source>
        <dbReference type="ARBA" id="ARBA00022737"/>
    </source>
</evidence>
<keyword evidence="10" id="KW-1185">Reference proteome</keyword>
<dbReference type="GO" id="GO:0003677">
    <property type="term" value="F:DNA binding"/>
    <property type="evidence" value="ECO:0007669"/>
    <property type="project" value="UniProtKB-KW"/>
</dbReference>
<dbReference type="CDD" id="cd12203">
    <property type="entry name" value="GT1"/>
    <property type="match status" value="1"/>
</dbReference>
<feature type="domain" description="Myb-like" evidence="8">
    <location>
        <begin position="508"/>
        <end position="576"/>
    </location>
</feature>
<dbReference type="InterPro" id="IPR044822">
    <property type="entry name" value="Myb_DNA-bind_4"/>
</dbReference>
<dbReference type="OrthoDB" id="691673at2759"/>
<accession>A0A2P5DKP9</accession>
<evidence type="ECO:0000259" key="8">
    <source>
        <dbReference type="PROSITE" id="PS50090"/>
    </source>
</evidence>
<name>A0A2P5DKP9_PARAD</name>
<feature type="region of interest" description="Disordered" evidence="7">
    <location>
        <begin position="394"/>
        <end position="413"/>
    </location>
</feature>
<feature type="compositionally biased region" description="Polar residues" evidence="7">
    <location>
        <begin position="394"/>
        <end position="403"/>
    </location>
</feature>
<evidence type="ECO:0000256" key="1">
    <source>
        <dbReference type="ARBA" id="ARBA00004123"/>
    </source>
</evidence>
<protein>
    <submittedName>
        <fullName evidence="9">Myb-like domain containing protein</fullName>
    </submittedName>
</protein>
<feature type="compositionally biased region" description="Basic and acidic residues" evidence="7">
    <location>
        <begin position="648"/>
        <end position="666"/>
    </location>
</feature>
<reference evidence="10" key="1">
    <citation type="submission" date="2016-06" db="EMBL/GenBank/DDBJ databases">
        <title>Parallel loss of symbiosis genes in relatives of nitrogen-fixing non-legume Parasponia.</title>
        <authorList>
            <person name="Van Velzen R."/>
            <person name="Holmer R."/>
            <person name="Bu F."/>
            <person name="Rutten L."/>
            <person name="Van Zeijl A."/>
            <person name="Liu W."/>
            <person name="Santuari L."/>
            <person name="Cao Q."/>
            <person name="Sharma T."/>
            <person name="Shen D."/>
            <person name="Roswanjaya Y."/>
            <person name="Wardhani T."/>
            <person name="Kalhor M.S."/>
            <person name="Jansen J."/>
            <person name="Van den Hoogen J."/>
            <person name="Gungor B."/>
            <person name="Hartog M."/>
            <person name="Hontelez J."/>
            <person name="Verver J."/>
            <person name="Yang W.-C."/>
            <person name="Schijlen E."/>
            <person name="Repin R."/>
            <person name="Schilthuizen M."/>
            <person name="Schranz E."/>
            <person name="Heidstra R."/>
            <person name="Miyata K."/>
            <person name="Fedorova E."/>
            <person name="Kohlen W."/>
            <person name="Bisseling T."/>
            <person name="Smit S."/>
            <person name="Geurts R."/>
        </authorList>
    </citation>
    <scope>NUCLEOTIDE SEQUENCE [LARGE SCALE GENOMIC DNA]</scope>
    <source>
        <strain evidence="10">cv. WU1-14</strain>
    </source>
</reference>
<dbReference type="FunFam" id="1.10.10.60:FF:000061">
    <property type="entry name" value="Trihelix transcription factor GT-2"/>
    <property type="match status" value="1"/>
</dbReference>
<comment type="subcellular location">
    <subcellularLocation>
        <location evidence="1">Nucleus</location>
    </subcellularLocation>
</comment>
<evidence type="ECO:0000313" key="10">
    <source>
        <dbReference type="Proteomes" id="UP000237105"/>
    </source>
</evidence>
<keyword evidence="2" id="KW-0677">Repeat</keyword>
<feature type="compositionally biased region" description="Polar residues" evidence="7">
    <location>
        <begin position="484"/>
        <end position="497"/>
    </location>
</feature>
<proteinExistence type="predicted"/>
<evidence type="ECO:0000256" key="7">
    <source>
        <dbReference type="SAM" id="MobiDB-lite"/>
    </source>
</evidence>
<dbReference type="Pfam" id="PF13837">
    <property type="entry name" value="Myb_DNA-bind_4"/>
    <property type="match status" value="2"/>
</dbReference>
<keyword evidence="5" id="KW-0804">Transcription</keyword>
<keyword evidence="3" id="KW-0805">Transcription regulation</keyword>
<evidence type="ECO:0000256" key="3">
    <source>
        <dbReference type="ARBA" id="ARBA00023015"/>
    </source>
</evidence>
<evidence type="ECO:0000313" key="9">
    <source>
        <dbReference type="EMBL" id="PON73869.1"/>
    </source>
</evidence>
<feature type="region of interest" description="Disordered" evidence="7">
    <location>
        <begin position="451"/>
        <end position="505"/>
    </location>
</feature>
<feature type="compositionally biased region" description="Polar residues" evidence="7">
    <location>
        <begin position="222"/>
        <end position="233"/>
    </location>
</feature>
<dbReference type="InterPro" id="IPR001005">
    <property type="entry name" value="SANT/Myb"/>
</dbReference>
<organism evidence="9 10">
    <name type="scientific">Parasponia andersonii</name>
    <name type="common">Sponia andersonii</name>
    <dbReference type="NCBI Taxonomy" id="3476"/>
    <lineage>
        <taxon>Eukaryota</taxon>
        <taxon>Viridiplantae</taxon>
        <taxon>Streptophyta</taxon>
        <taxon>Embryophyta</taxon>
        <taxon>Tracheophyta</taxon>
        <taxon>Spermatophyta</taxon>
        <taxon>Magnoliopsida</taxon>
        <taxon>eudicotyledons</taxon>
        <taxon>Gunneridae</taxon>
        <taxon>Pentapetalae</taxon>
        <taxon>rosids</taxon>
        <taxon>fabids</taxon>
        <taxon>Rosales</taxon>
        <taxon>Cannabaceae</taxon>
        <taxon>Parasponia</taxon>
    </lineage>
</organism>
<dbReference type="Gene3D" id="1.10.10.60">
    <property type="entry name" value="Homeodomain-like"/>
    <property type="match status" value="2"/>
</dbReference>
<evidence type="ECO:0000256" key="4">
    <source>
        <dbReference type="ARBA" id="ARBA00023125"/>
    </source>
</evidence>
<feature type="region of interest" description="Disordered" evidence="7">
    <location>
        <begin position="282"/>
        <end position="309"/>
    </location>
</feature>
<comment type="caution">
    <text evidence="9">The sequence shown here is derived from an EMBL/GenBank/DDBJ whole genome shotgun (WGS) entry which is preliminary data.</text>
</comment>
<feature type="compositionally biased region" description="Low complexity" evidence="7">
    <location>
        <begin position="459"/>
        <end position="469"/>
    </location>
</feature>
<feature type="domain" description="Myb-like" evidence="8">
    <location>
        <begin position="130"/>
        <end position="182"/>
    </location>
</feature>
<dbReference type="STRING" id="3476.A0A2P5DKP9"/>
<keyword evidence="4" id="KW-0238">DNA-binding</keyword>
<dbReference type="PANTHER" id="PTHR21654">
    <property type="entry name" value="FI21293P1"/>
    <property type="match status" value="1"/>
</dbReference>
<dbReference type="AlphaFoldDB" id="A0A2P5DKP9"/>